<dbReference type="Pfam" id="PF00481">
    <property type="entry name" value="PP2C"/>
    <property type="match status" value="1"/>
</dbReference>
<dbReference type="Proteomes" id="UP001357452">
    <property type="component" value="Unassembled WGS sequence"/>
</dbReference>
<dbReference type="RefSeq" id="WP_330975290.1">
    <property type="nucleotide sequence ID" value="NZ_JAZGLY010000007.1"/>
</dbReference>
<dbReference type="PANTHER" id="PTHR47992">
    <property type="entry name" value="PROTEIN PHOSPHATASE"/>
    <property type="match status" value="1"/>
</dbReference>
<dbReference type="InterPro" id="IPR036457">
    <property type="entry name" value="PPM-type-like_dom_sf"/>
</dbReference>
<dbReference type="SMART" id="SM00331">
    <property type="entry name" value="PP2C_SIG"/>
    <property type="match status" value="1"/>
</dbReference>
<dbReference type="InterPro" id="IPR015655">
    <property type="entry name" value="PP2C"/>
</dbReference>
<sequence length="364" mass="40767">MSSTIVSHLQTDIGRRREQNEDNFVWLRHLWGKPSTLLIGVIDGVGGYEGGEVAAAIAKNTIESYLQQLSFGAPLQLLKEAVINANNNIYQKRQSGELPRMSCVLTVAILDAEKEMMYVAHVGDTRGYIFRKGELIKFTKDHSIVGFKEDNGYITEEEAMQHPQRNEISKMLGEQLLDANDSEGYLDVFEHSFFPNDIVLLCSDGLTDLVTRKGISDILSANAADLVHCAQLLIDKANELGGKDNITVGLATYEVKATGKKKTYKRTIEVPISTEDIEPTVTDVQPKRKKKEWWWLLPVVFLVGFLANWTGTRNLLFPGANVKHDTIYVKDTLSTADSLLFNDTLIQATDTIFRERSSQNLLDN</sequence>
<accession>A0ABU7RIQ4</accession>
<comment type="caution">
    <text evidence="2">The sequence shown here is derived from an EMBL/GenBank/DDBJ whole genome shotgun (WGS) entry which is preliminary data.</text>
</comment>
<feature type="domain" description="PPM-type phosphatase" evidence="1">
    <location>
        <begin position="3"/>
        <end position="253"/>
    </location>
</feature>
<dbReference type="SUPFAM" id="SSF81606">
    <property type="entry name" value="PP2C-like"/>
    <property type="match status" value="1"/>
</dbReference>
<evidence type="ECO:0000313" key="2">
    <source>
        <dbReference type="EMBL" id="MEE6187884.1"/>
    </source>
</evidence>
<dbReference type="InterPro" id="IPR001932">
    <property type="entry name" value="PPM-type_phosphatase-like_dom"/>
</dbReference>
<keyword evidence="3" id="KW-1185">Reference proteome</keyword>
<name>A0ABU7RIQ4_9BACT</name>
<dbReference type="SMART" id="SM00332">
    <property type="entry name" value="PP2Cc"/>
    <property type="match status" value="1"/>
</dbReference>
<dbReference type="PROSITE" id="PS51746">
    <property type="entry name" value="PPM_2"/>
    <property type="match status" value="1"/>
</dbReference>
<dbReference type="Gene3D" id="3.60.40.10">
    <property type="entry name" value="PPM-type phosphatase domain"/>
    <property type="match status" value="1"/>
</dbReference>
<organism evidence="2 3">
    <name type="scientific">Niabella digestorum</name>
    <dbReference type="NCBI Taxonomy" id="3117701"/>
    <lineage>
        <taxon>Bacteria</taxon>
        <taxon>Pseudomonadati</taxon>
        <taxon>Bacteroidota</taxon>
        <taxon>Chitinophagia</taxon>
        <taxon>Chitinophagales</taxon>
        <taxon>Chitinophagaceae</taxon>
        <taxon>Niabella</taxon>
    </lineage>
</organism>
<evidence type="ECO:0000313" key="3">
    <source>
        <dbReference type="Proteomes" id="UP001357452"/>
    </source>
</evidence>
<dbReference type="EMBL" id="JAZGLY010000007">
    <property type="protein sequence ID" value="MEE6187884.1"/>
    <property type="molecule type" value="Genomic_DNA"/>
</dbReference>
<reference evidence="2 3" key="1">
    <citation type="submission" date="2024-01" db="EMBL/GenBank/DDBJ databases">
        <title>Niabella digestum sp. nov., isolated from waste digestion system.</title>
        <authorList>
            <person name="Zhang L."/>
        </authorList>
    </citation>
    <scope>NUCLEOTIDE SEQUENCE [LARGE SCALE GENOMIC DNA]</scope>
    <source>
        <strain evidence="2 3">A18</strain>
    </source>
</reference>
<dbReference type="CDD" id="cd00143">
    <property type="entry name" value="PP2Cc"/>
    <property type="match status" value="1"/>
</dbReference>
<evidence type="ECO:0000259" key="1">
    <source>
        <dbReference type="PROSITE" id="PS51746"/>
    </source>
</evidence>
<gene>
    <name evidence="2" type="ORF">V2H41_11435</name>
</gene>
<protein>
    <submittedName>
        <fullName evidence="2">Protein phosphatase 2C domain-containing protein</fullName>
    </submittedName>
</protein>
<proteinExistence type="predicted"/>